<keyword evidence="1" id="KW-1133">Transmembrane helix</keyword>
<organism evidence="3 4">
    <name type="scientific">Litorivivens lipolytica</name>
    <dbReference type="NCBI Taxonomy" id="1524264"/>
    <lineage>
        <taxon>Bacteria</taxon>
        <taxon>Pseudomonadati</taxon>
        <taxon>Pseudomonadota</taxon>
        <taxon>Gammaproteobacteria</taxon>
        <taxon>Litorivivens</taxon>
    </lineage>
</organism>
<evidence type="ECO:0000313" key="3">
    <source>
        <dbReference type="EMBL" id="MBB3048301.1"/>
    </source>
</evidence>
<accession>A0A7W4Z7V9</accession>
<keyword evidence="4" id="KW-1185">Reference proteome</keyword>
<dbReference type="EMBL" id="JACHWY010000003">
    <property type="protein sequence ID" value="MBB3048301.1"/>
    <property type="molecule type" value="Genomic_DNA"/>
</dbReference>
<dbReference type="AlphaFoldDB" id="A0A7W4Z7V9"/>
<dbReference type="GO" id="GO:0004722">
    <property type="term" value="F:protein serine/threonine phosphatase activity"/>
    <property type="evidence" value="ECO:0007669"/>
    <property type="project" value="UniProtKB-EC"/>
</dbReference>
<feature type="domain" description="PPM-type phosphatase" evidence="2">
    <location>
        <begin position="3"/>
        <end position="233"/>
    </location>
</feature>
<dbReference type="RefSeq" id="WP_183411093.1">
    <property type="nucleotide sequence ID" value="NZ_JACHWY010000003.1"/>
</dbReference>
<protein>
    <submittedName>
        <fullName evidence="3">Protein phosphatase</fullName>
        <ecNumber evidence="3">3.1.3.16</ecNumber>
    </submittedName>
</protein>
<dbReference type="InterPro" id="IPR001932">
    <property type="entry name" value="PPM-type_phosphatase-like_dom"/>
</dbReference>
<dbReference type="CDD" id="cd00143">
    <property type="entry name" value="PP2Cc"/>
    <property type="match status" value="1"/>
</dbReference>
<gene>
    <name evidence="3" type="ORF">FHR99_002575</name>
</gene>
<comment type="caution">
    <text evidence="3">The sequence shown here is derived from an EMBL/GenBank/DDBJ whole genome shotgun (WGS) entry which is preliminary data.</text>
</comment>
<reference evidence="3 4" key="1">
    <citation type="submission" date="2020-08" db="EMBL/GenBank/DDBJ databases">
        <title>Genomic Encyclopedia of Type Strains, Phase III (KMG-III): the genomes of soil and plant-associated and newly described type strains.</title>
        <authorList>
            <person name="Whitman W."/>
        </authorList>
    </citation>
    <scope>NUCLEOTIDE SEQUENCE [LARGE SCALE GENOMIC DNA]</scope>
    <source>
        <strain evidence="3 4">CECT 8654</strain>
    </source>
</reference>
<dbReference type="InterPro" id="IPR036457">
    <property type="entry name" value="PPM-type-like_dom_sf"/>
</dbReference>
<dbReference type="EC" id="3.1.3.16" evidence="3"/>
<keyword evidence="1" id="KW-0812">Transmembrane</keyword>
<dbReference type="PROSITE" id="PS51746">
    <property type="entry name" value="PPM_2"/>
    <property type="match status" value="1"/>
</dbReference>
<dbReference type="SMART" id="SM00331">
    <property type="entry name" value="PP2C_SIG"/>
    <property type="match status" value="1"/>
</dbReference>
<proteinExistence type="predicted"/>
<dbReference type="Gene3D" id="3.60.40.10">
    <property type="entry name" value="PPM-type phosphatase domain"/>
    <property type="match status" value="1"/>
</dbReference>
<name>A0A7W4Z7V9_9GAMM</name>
<keyword evidence="3" id="KW-0378">Hydrolase</keyword>
<dbReference type="PANTHER" id="PTHR13832:SF827">
    <property type="entry name" value="PROTEIN PHOSPHATASE 1L"/>
    <property type="match status" value="1"/>
</dbReference>
<keyword evidence="1" id="KW-0472">Membrane</keyword>
<evidence type="ECO:0000256" key="1">
    <source>
        <dbReference type="SAM" id="Phobius"/>
    </source>
</evidence>
<dbReference type="SUPFAM" id="SSF81606">
    <property type="entry name" value="PP2C-like"/>
    <property type="match status" value="1"/>
</dbReference>
<dbReference type="Pfam" id="PF13672">
    <property type="entry name" value="PP2C_2"/>
    <property type="match status" value="1"/>
</dbReference>
<feature type="transmembrane region" description="Helical" evidence="1">
    <location>
        <begin position="259"/>
        <end position="276"/>
    </location>
</feature>
<evidence type="ECO:0000259" key="2">
    <source>
        <dbReference type="PROSITE" id="PS51746"/>
    </source>
</evidence>
<dbReference type="SMART" id="SM00332">
    <property type="entry name" value="PP2Cc"/>
    <property type="match status" value="1"/>
</dbReference>
<dbReference type="PANTHER" id="PTHR13832">
    <property type="entry name" value="PROTEIN PHOSPHATASE 2C"/>
    <property type="match status" value="1"/>
</dbReference>
<dbReference type="InterPro" id="IPR015655">
    <property type="entry name" value="PP2C"/>
</dbReference>
<evidence type="ECO:0000313" key="4">
    <source>
        <dbReference type="Proteomes" id="UP000537130"/>
    </source>
</evidence>
<sequence length="280" mass="30280">MLKYAARSDVGCRRSNNEDNFAAAPEHNLWILADGVGGHDAGEIASEIACQVIRDQVAQGHDLEVAIVKAHEAILAAPEKGHGRPGMASTVVALTADDSGFEVAWVGDSRCYLWSEERGLEQISRDHSLVQRLLEEQHINEEEAANHPGRNIVLQALGQDNVEKLQVDAIRDSFEPGQILLMCSDGLNDYVPHDDIVASFRASDDVDEIADSLVAKTLANNGADNVTVVLVQAPSETERREREQAENVATGGKSASRQSLLLVAGLLVLGALYYFFQGSV</sequence>
<dbReference type="Proteomes" id="UP000537130">
    <property type="component" value="Unassembled WGS sequence"/>
</dbReference>